<evidence type="ECO:0000313" key="6">
    <source>
        <dbReference type="Proteomes" id="UP001174909"/>
    </source>
</evidence>
<dbReference type="InterPro" id="IPR000435">
    <property type="entry name" value="Tektins"/>
</dbReference>
<comment type="subcellular location">
    <subcellularLocation>
        <location evidence="3">Cytoplasm</location>
        <location evidence="3">Cytoskeleton</location>
        <location evidence="3">Cilium axoneme</location>
    </subcellularLocation>
</comment>
<comment type="caution">
    <text evidence="5">The sequence shown here is derived from an EMBL/GenBank/DDBJ whole genome shotgun (WGS) entry which is preliminary data.</text>
</comment>
<dbReference type="Pfam" id="PF03148">
    <property type="entry name" value="Tektin"/>
    <property type="match status" value="1"/>
</dbReference>
<keyword evidence="3" id="KW-0282">Flagellum</keyword>
<proteinExistence type="inferred from homology"/>
<dbReference type="GO" id="GO:0015630">
    <property type="term" value="C:microtubule cytoskeleton"/>
    <property type="evidence" value="ECO:0007669"/>
    <property type="project" value="UniProtKB-UniRule"/>
</dbReference>
<dbReference type="PRINTS" id="PR00511">
    <property type="entry name" value="TEKTIN"/>
</dbReference>
<keyword evidence="6" id="KW-1185">Reference proteome</keyword>
<evidence type="ECO:0000256" key="2">
    <source>
        <dbReference type="ARBA" id="ARBA00022490"/>
    </source>
</evidence>
<evidence type="ECO:0000256" key="4">
    <source>
        <dbReference type="SAM" id="Coils"/>
    </source>
</evidence>
<dbReference type="Proteomes" id="UP001174909">
    <property type="component" value="Unassembled WGS sequence"/>
</dbReference>
<keyword evidence="2" id="KW-0963">Cytoplasm</keyword>
<protein>
    <recommendedName>
        <fullName evidence="3">Tektin</fullName>
    </recommendedName>
</protein>
<accession>A0AA35SA00</accession>
<dbReference type="InterPro" id="IPR048256">
    <property type="entry name" value="Tektin-like"/>
</dbReference>
<dbReference type="PANTHER" id="PTHR19960">
    <property type="entry name" value="TEKTIN"/>
    <property type="match status" value="1"/>
</dbReference>
<dbReference type="GO" id="GO:0005930">
    <property type="term" value="C:axoneme"/>
    <property type="evidence" value="ECO:0007669"/>
    <property type="project" value="UniProtKB-SubCell"/>
</dbReference>
<comment type="similarity">
    <text evidence="1 3">Belongs to the tektin family.</text>
</comment>
<evidence type="ECO:0000313" key="5">
    <source>
        <dbReference type="EMBL" id="CAI8024826.1"/>
    </source>
</evidence>
<dbReference type="GO" id="GO:0060271">
    <property type="term" value="P:cilium assembly"/>
    <property type="evidence" value="ECO:0007669"/>
    <property type="project" value="UniProtKB-UniRule"/>
</dbReference>
<dbReference type="GO" id="GO:0060294">
    <property type="term" value="P:cilium movement involved in cell motility"/>
    <property type="evidence" value="ECO:0007669"/>
    <property type="project" value="UniProtKB-UniRule"/>
</dbReference>
<gene>
    <name evidence="5" type="ORF">GBAR_LOCUS14383</name>
</gene>
<dbReference type="PANTHER" id="PTHR19960:SF7">
    <property type="entry name" value="TEKTIN"/>
    <property type="match status" value="1"/>
</dbReference>
<reference evidence="5" key="1">
    <citation type="submission" date="2023-03" db="EMBL/GenBank/DDBJ databases">
        <authorList>
            <person name="Steffen K."/>
            <person name="Cardenas P."/>
        </authorList>
    </citation>
    <scope>NUCLEOTIDE SEQUENCE</scope>
</reference>
<dbReference type="AlphaFoldDB" id="A0AA35SA00"/>
<evidence type="ECO:0000256" key="3">
    <source>
        <dbReference type="RuleBase" id="RU367040"/>
    </source>
</evidence>
<name>A0AA35SA00_GEOBA</name>
<keyword evidence="3" id="KW-0969">Cilium</keyword>
<dbReference type="EMBL" id="CASHTH010002098">
    <property type="protein sequence ID" value="CAI8024826.1"/>
    <property type="molecule type" value="Genomic_DNA"/>
</dbReference>
<feature type="coiled-coil region" evidence="4">
    <location>
        <begin position="267"/>
        <end position="301"/>
    </location>
</feature>
<organism evidence="5 6">
    <name type="scientific">Geodia barretti</name>
    <name type="common">Barrett's horny sponge</name>
    <dbReference type="NCBI Taxonomy" id="519541"/>
    <lineage>
        <taxon>Eukaryota</taxon>
        <taxon>Metazoa</taxon>
        <taxon>Porifera</taxon>
        <taxon>Demospongiae</taxon>
        <taxon>Heteroscleromorpha</taxon>
        <taxon>Tetractinellida</taxon>
        <taxon>Astrophorina</taxon>
        <taxon>Geodiidae</taxon>
        <taxon>Geodia</taxon>
    </lineage>
</organism>
<keyword evidence="3" id="KW-0966">Cell projection</keyword>
<dbReference type="GO" id="GO:0005634">
    <property type="term" value="C:nucleus"/>
    <property type="evidence" value="ECO:0007669"/>
    <property type="project" value="TreeGrafter"/>
</dbReference>
<keyword evidence="4" id="KW-0175">Coiled coil</keyword>
<evidence type="ECO:0000256" key="1">
    <source>
        <dbReference type="ARBA" id="ARBA00007209"/>
    </source>
</evidence>
<sequence>MQEMAAATKFSQEDWKTSNFLVSSSAERQRAAAHTIRQENHKISNHTENVTRWTQHGTDNSLKDRVSDIQSWRLSLTKTLQDTEDEITSLTKCKECCEKALEAKMMPQEIVMECLGIREQRFNIDLVADVTESELEKELDVIVSLQMALHQKVNEAFDQICILRDVQAQLSHDLSDKNEALGIDTECAELCNSSTTITFHSDPTRIKKGIINPDQWEAFSTANTRTAEEEIATSTRLREAINHAIQQTTSILEGQWTATNYSLRKRLHEMEQAQHELEWQKKNTEAEIAETEESISNLRQALADKTPPLMVVNTRLENRIHRPRVELCRDPPMYGMVEEVAEIAGVQHSLSEKLTTALQGLGTLQRTLERIDRDLESKTACVSFDKECIEVRKKLGEHQKAEDLLKPRTA</sequence>